<sequence>MSDLSSPSFPPDPTDDEFENLEFNAEPDSLSPRPSLDLSSDPPFTSSFSVTDPLHTNPPSNTIPTPLPSNSITPSDVMDLKELFQSATLSTSPSLSKNTPTPIGFIAPPSSPLKTSHIKQPPPYASLTQQINPLNYLSPLDFNFLSVLGFGAFGKVLLCESKISKKKYAMKIISKRLVKKNASVEDVLSEKNILLKLNHPFIIQIRASFQTSTKLFIVMDLAPGGELFHHLSLQGLLLEKDAAFYIASITLALEFLHKKNIVHRDLKPENVLLSETGNVLLTDFGLASEYNSSTPLLTVCGTNEYMAPEMLGRKGYERGVDWWSLGVLVFEMCSGETPFRMEKGEGGKELNKKIMYGKIRMPPGTGPACCILLKGLLNRNVNERLGCRKGTMFKTGGVREIKELEFFEGIEWNRLERLEVEPPIIPTSDVASNFHKEFTDTPLPRSVTDLPSTWKPSKVRSDKFKGFSVVLDSSIVPERVEGEVEDYWNRECEEGESESDASETEMTQKVNKEKPKKQRKNKKQREREWKEKLEREEEEKKAREEKETENQNKIEEEENSLPHPPLKPSMSPTSASTSQPMHIPNNIDENSIFRRQQTPLHEHKNTTADASLPLHANPSSSLSNSGSLSSSYSGPLPDRPRTKTFAPNPVEAKPAAKGVWRPARGGWADRAKQGNAPNPSTSLRPAAKIWTPNAPTDIPLAPSLPPSKTPTPWTNGKTLLSRQPEVTPPPKPQTTAMAWPTFSNVPEPPPTSPRLAPSTAPPANSWAARLKSPQQEQHQTTTTNQPKPSMPWKKA</sequence>
<dbReference type="PANTHER" id="PTHR24351">
    <property type="entry name" value="RIBOSOMAL PROTEIN S6 KINASE"/>
    <property type="match status" value="1"/>
</dbReference>
<feature type="region of interest" description="Disordered" evidence="8">
    <location>
        <begin position="492"/>
        <end position="795"/>
    </location>
</feature>
<name>A0A9W7AYV1_9STRA</name>
<dbReference type="EMBL" id="BLQM01000289">
    <property type="protein sequence ID" value="GMH80802.1"/>
    <property type="molecule type" value="Genomic_DNA"/>
</dbReference>
<evidence type="ECO:0000313" key="12">
    <source>
        <dbReference type="Proteomes" id="UP001162640"/>
    </source>
</evidence>
<dbReference type="InterPro" id="IPR008271">
    <property type="entry name" value="Ser/Thr_kinase_AS"/>
</dbReference>
<dbReference type="GO" id="GO:0004674">
    <property type="term" value="F:protein serine/threonine kinase activity"/>
    <property type="evidence" value="ECO:0007669"/>
    <property type="project" value="UniProtKB-KW"/>
</dbReference>
<feature type="region of interest" description="Disordered" evidence="8">
    <location>
        <begin position="1"/>
        <end position="74"/>
    </location>
</feature>
<keyword evidence="6 7" id="KW-0067">ATP-binding</keyword>
<keyword evidence="3" id="KW-0808">Transferase</keyword>
<dbReference type="GO" id="GO:0005524">
    <property type="term" value="F:ATP binding"/>
    <property type="evidence" value="ECO:0007669"/>
    <property type="project" value="UniProtKB-UniRule"/>
</dbReference>
<organism evidence="11 12">
    <name type="scientific">Triparma laevis f. inornata</name>
    <dbReference type="NCBI Taxonomy" id="1714386"/>
    <lineage>
        <taxon>Eukaryota</taxon>
        <taxon>Sar</taxon>
        <taxon>Stramenopiles</taxon>
        <taxon>Ochrophyta</taxon>
        <taxon>Bolidophyceae</taxon>
        <taxon>Parmales</taxon>
        <taxon>Triparmaceae</taxon>
        <taxon>Triparma</taxon>
    </lineage>
</organism>
<evidence type="ECO:0000256" key="4">
    <source>
        <dbReference type="ARBA" id="ARBA00022741"/>
    </source>
</evidence>
<feature type="compositionally biased region" description="Polar residues" evidence="8">
    <location>
        <begin position="89"/>
        <end position="101"/>
    </location>
</feature>
<evidence type="ECO:0000259" key="10">
    <source>
        <dbReference type="PROSITE" id="PS51285"/>
    </source>
</evidence>
<dbReference type="FunFam" id="1.10.510.10:FF:000210">
    <property type="entry name" value="Non-specific serine/threonine protein kinase"/>
    <property type="match status" value="1"/>
</dbReference>
<feature type="compositionally biased region" description="Polar residues" evidence="8">
    <location>
        <begin position="710"/>
        <end position="721"/>
    </location>
</feature>
<keyword evidence="1" id="KW-0723">Serine/threonine-protein kinase</keyword>
<dbReference type="InterPro" id="IPR000719">
    <property type="entry name" value="Prot_kinase_dom"/>
</dbReference>
<evidence type="ECO:0000256" key="1">
    <source>
        <dbReference type="ARBA" id="ARBA00022527"/>
    </source>
</evidence>
<evidence type="ECO:0000256" key="5">
    <source>
        <dbReference type="ARBA" id="ARBA00022777"/>
    </source>
</evidence>
<evidence type="ECO:0000259" key="9">
    <source>
        <dbReference type="PROSITE" id="PS50011"/>
    </source>
</evidence>
<evidence type="ECO:0000256" key="3">
    <source>
        <dbReference type="ARBA" id="ARBA00022679"/>
    </source>
</evidence>
<comment type="caution">
    <text evidence="11">The sequence shown here is derived from an EMBL/GenBank/DDBJ whole genome shotgun (WGS) entry which is preliminary data.</text>
</comment>
<feature type="compositionally biased region" description="Basic and acidic residues" evidence="8">
    <location>
        <begin position="525"/>
        <end position="554"/>
    </location>
</feature>
<feature type="compositionally biased region" description="Low complexity" evidence="8">
    <location>
        <begin position="774"/>
        <end position="785"/>
    </location>
</feature>
<feature type="domain" description="AGC-kinase C-terminal" evidence="10">
    <location>
        <begin position="408"/>
        <end position="479"/>
    </location>
</feature>
<dbReference type="SMART" id="SM00133">
    <property type="entry name" value="S_TK_X"/>
    <property type="match status" value="1"/>
</dbReference>
<feature type="compositionally biased region" description="Basic residues" evidence="8">
    <location>
        <begin position="514"/>
        <end position="524"/>
    </location>
</feature>
<evidence type="ECO:0000256" key="8">
    <source>
        <dbReference type="SAM" id="MobiDB-lite"/>
    </source>
</evidence>
<feature type="compositionally biased region" description="Polar residues" evidence="8">
    <location>
        <begin position="733"/>
        <end position="744"/>
    </location>
</feature>
<feature type="compositionally biased region" description="Low complexity" evidence="8">
    <location>
        <begin position="27"/>
        <end position="49"/>
    </location>
</feature>
<feature type="compositionally biased region" description="Polar residues" evidence="8">
    <location>
        <begin position="587"/>
        <end position="599"/>
    </location>
</feature>
<feature type="compositionally biased region" description="Low complexity" evidence="8">
    <location>
        <begin position="610"/>
        <end position="636"/>
    </location>
</feature>
<accession>A0A9W7AYV1</accession>
<dbReference type="InterPro" id="IPR000961">
    <property type="entry name" value="AGC-kinase_C"/>
</dbReference>
<dbReference type="Pfam" id="PF00069">
    <property type="entry name" value="Pkinase"/>
    <property type="match status" value="1"/>
</dbReference>
<evidence type="ECO:0000256" key="7">
    <source>
        <dbReference type="PROSITE-ProRule" id="PRU10141"/>
    </source>
</evidence>
<reference evidence="12" key="1">
    <citation type="journal article" date="2023" name="Commun. Biol.">
        <title>Genome analysis of Parmales, the sister group of diatoms, reveals the evolutionary specialization of diatoms from phago-mixotrophs to photoautotrophs.</title>
        <authorList>
            <person name="Ban H."/>
            <person name="Sato S."/>
            <person name="Yoshikawa S."/>
            <person name="Yamada K."/>
            <person name="Nakamura Y."/>
            <person name="Ichinomiya M."/>
            <person name="Sato N."/>
            <person name="Blanc-Mathieu R."/>
            <person name="Endo H."/>
            <person name="Kuwata A."/>
            <person name="Ogata H."/>
        </authorList>
    </citation>
    <scope>NUCLEOTIDE SEQUENCE [LARGE SCALE GENOMIC DNA]</scope>
</reference>
<dbReference type="SUPFAM" id="SSF56112">
    <property type="entry name" value="Protein kinase-like (PK-like)"/>
    <property type="match status" value="1"/>
</dbReference>
<dbReference type="PROSITE" id="PS00108">
    <property type="entry name" value="PROTEIN_KINASE_ST"/>
    <property type="match status" value="1"/>
</dbReference>
<feature type="compositionally biased region" description="Acidic residues" evidence="8">
    <location>
        <begin position="493"/>
        <end position="503"/>
    </location>
</feature>
<dbReference type="FunFam" id="3.30.200.20:FF:000042">
    <property type="entry name" value="Aurora kinase A"/>
    <property type="match status" value="1"/>
</dbReference>
<dbReference type="Gene3D" id="3.30.200.20">
    <property type="entry name" value="Phosphorylase Kinase, domain 1"/>
    <property type="match status" value="1"/>
</dbReference>
<keyword evidence="2" id="KW-0597">Phosphoprotein</keyword>
<dbReference type="PROSITE" id="PS50011">
    <property type="entry name" value="PROTEIN_KINASE_DOM"/>
    <property type="match status" value="1"/>
</dbReference>
<evidence type="ECO:0000256" key="2">
    <source>
        <dbReference type="ARBA" id="ARBA00022553"/>
    </source>
</evidence>
<dbReference type="InterPro" id="IPR045270">
    <property type="entry name" value="STKc_AGC"/>
</dbReference>
<dbReference type="AlphaFoldDB" id="A0A9W7AYV1"/>
<dbReference type="CDD" id="cd05123">
    <property type="entry name" value="STKc_AGC"/>
    <property type="match status" value="1"/>
</dbReference>
<dbReference type="Gene3D" id="1.10.510.10">
    <property type="entry name" value="Transferase(Phosphotransferase) domain 1"/>
    <property type="match status" value="1"/>
</dbReference>
<feature type="region of interest" description="Disordered" evidence="8">
    <location>
        <begin position="89"/>
        <end position="121"/>
    </location>
</feature>
<feature type="binding site" evidence="7">
    <location>
        <position position="180"/>
    </location>
    <ligand>
        <name>ATP</name>
        <dbReference type="ChEBI" id="CHEBI:30616"/>
    </ligand>
</feature>
<dbReference type="InterPro" id="IPR011009">
    <property type="entry name" value="Kinase-like_dom_sf"/>
</dbReference>
<dbReference type="Proteomes" id="UP001162640">
    <property type="component" value="Unassembled WGS sequence"/>
</dbReference>
<evidence type="ECO:0000256" key="6">
    <source>
        <dbReference type="ARBA" id="ARBA00022840"/>
    </source>
</evidence>
<protein>
    <submittedName>
        <fullName evidence="11">Uncharacterized protein</fullName>
    </submittedName>
</protein>
<dbReference type="PROSITE" id="PS00107">
    <property type="entry name" value="PROTEIN_KINASE_ATP"/>
    <property type="match status" value="1"/>
</dbReference>
<dbReference type="InterPro" id="IPR017441">
    <property type="entry name" value="Protein_kinase_ATP_BS"/>
</dbReference>
<dbReference type="SMART" id="SM00220">
    <property type="entry name" value="S_TKc"/>
    <property type="match status" value="1"/>
</dbReference>
<feature type="domain" description="Protein kinase" evidence="9">
    <location>
        <begin position="142"/>
        <end position="407"/>
    </location>
</feature>
<gene>
    <name evidence="11" type="ORF">TL16_g08702</name>
</gene>
<dbReference type="PROSITE" id="PS51285">
    <property type="entry name" value="AGC_KINASE_CTER"/>
    <property type="match status" value="1"/>
</dbReference>
<feature type="compositionally biased region" description="Polar residues" evidence="8">
    <location>
        <begin position="57"/>
        <end position="74"/>
    </location>
</feature>
<evidence type="ECO:0000313" key="11">
    <source>
        <dbReference type="EMBL" id="GMH80802.1"/>
    </source>
</evidence>
<keyword evidence="4 7" id="KW-0547">Nucleotide-binding</keyword>
<proteinExistence type="predicted"/>
<keyword evidence="5" id="KW-0418">Kinase</keyword>
<feature type="compositionally biased region" description="Polar residues" evidence="8">
    <location>
        <begin position="570"/>
        <end position="580"/>
    </location>
</feature>